<feature type="binding site" evidence="5">
    <location>
        <position position="363"/>
    </location>
    <ligand>
        <name>Mn(2+)</name>
        <dbReference type="ChEBI" id="CHEBI:29035"/>
    </ligand>
</feature>
<gene>
    <name evidence="7" type="ORF">K402DRAFT_391941</name>
</gene>
<feature type="binding site" evidence="5">
    <location>
        <position position="289"/>
    </location>
    <ligand>
        <name>phosphoenolpyruvate</name>
        <dbReference type="ChEBI" id="CHEBI:58702"/>
    </ligand>
</feature>
<dbReference type="Pfam" id="PF01474">
    <property type="entry name" value="DAHP_synth_2"/>
    <property type="match status" value="2"/>
</dbReference>
<evidence type="ECO:0000256" key="5">
    <source>
        <dbReference type="PIRSR" id="PIRSR602480-1"/>
    </source>
</evidence>
<evidence type="ECO:0000256" key="3">
    <source>
        <dbReference type="ARBA" id="ARBA00022679"/>
    </source>
</evidence>
<feature type="binding site" evidence="5">
    <location>
        <position position="258"/>
    </location>
    <ligand>
        <name>phosphoenolpyruvate</name>
        <dbReference type="ChEBI" id="CHEBI:58702"/>
    </ligand>
</feature>
<keyword evidence="3 6" id="KW-0808">Transferase</keyword>
<dbReference type="InterPro" id="IPR013785">
    <property type="entry name" value="Aldolase_TIM"/>
</dbReference>
<evidence type="ECO:0000256" key="2">
    <source>
        <dbReference type="ARBA" id="ARBA00008911"/>
    </source>
</evidence>
<keyword evidence="5" id="KW-0104">Cadmium</keyword>
<dbReference type="PANTHER" id="PTHR21337:SF0">
    <property type="entry name" value="PHOSPHO-2-DEHYDRO-3-DEOXYHEPTONATE ALDOLASE"/>
    <property type="match status" value="1"/>
</dbReference>
<sequence>MAPASSIVDTVCMREWHPLSWRGQTVAQDIEYPDAEILEHATGELAKMPALVAESEIEELRTAMTEVALGKSFVVQGGDCAEAFKDIQLEIVTKKRSLLAEQAKIVQDGFKVPVVQLGRIAGQYSKPRSVMKETLPDGTVVDAFRGDNINAEPGNSAVRAPDPERLVVGHYLAAATMSMLRVAKTAAPPADSHGAPEVEGKTNIFTSHEALHLPLEGALTKGHYDTSAHMVWVGERTRDLNGAHVEFVRGLRNPIGIKIGPTADAAKLIQLLSIVDTEKQPGRVTLITRMGANMVSYALPPLIKAVHKAGYRPVWVTDPCHGNTFATPNKIKTRLVETMIAEIKATHLAHRNCDSHLGGLHLEQTGEDVTECVDWHSEGGEYSFPNYRSICDPRLSRQQALRVVKEYVEFANGLDADLKA</sequence>
<evidence type="ECO:0000256" key="4">
    <source>
        <dbReference type="ARBA" id="ARBA00047508"/>
    </source>
</evidence>
<dbReference type="InterPro" id="IPR002480">
    <property type="entry name" value="DAHP_synth_2"/>
</dbReference>
<protein>
    <recommendedName>
        <fullName evidence="6">Phospho-2-dehydro-3-deoxyheptonate aldolase</fullName>
        <ecNumber evidence="6">2.5.1.54</ecNumber>
    </recommendedName>
</protein>
<dbReference type="AlphaFoldDB" id="A0A6G1H537"/>
<evidence type="ECO:0000256" key="6">
    <source>
        <dbReference type="RuleBase" id="RU363071"/>
    </source>
</evidence>
<comment type="catalytic activity">
    <reaction evidence="4 6">
        <text>D-erythrose 4-phosphate + phosphoenolpyruvate + H2O = 7-phospho-2-dehydro-3-deoxy-D-arabino-heptonate + phosphate</text>
        <dbReference type="Rhea" id="RHEA:14717"/>
        <dbReference type="ChEBI" id="CHEBI:15377"/>
        <dbReference type="ChEBI" id="CHEBI:16897"/>
        <dbReference type="ChEBI" id="CHEBI:43474"/>
        <dbReference type="ChEBI" id="CHEBI:58394"/>
        <dbReference type="ChEBI" id="CHEBI:58702"/>
        <dbReference type="EC" id="2.5.1.54"/>
    </reaction>
</comment>
<dbReference type="OrthoDB" id="2338at2759"/>
<dbReference type="Proteomes" id="UP000800041">
    <property type="component" value="Unassembled WGS sequence"/>
</dbReference>
<dbReference type="GO" id="GO:0009073">
    <property type="term" value="P:aromatic amino acid family biosynthetic process"/>
    <property type="evidence" value="ECO:0007669"/>
    <property type="project" value="UniProtKB-KW"/>
</dbReference>
<feature type="binding site" evidence="5">
    <location>
        <begin position="235"/>
        <end position="236"/>
    </location>
    <ligand>
        <name>phosphoenolpyruvate</name>
        <dbReference type="ChEBI" id="CHEBI:58702"/>
    </ligand>
</feature>
<comment type="similarity">
    <text evidence="2 6">Belongs to the class-II DAHP synthase family.</text>
</comment>
<feature type="binding site" evidence="5">
    <location>
        <position position="119"/>
    </location>
    <ligand>
        <name>phosphoenolpyruvate</name>
        <dbReference type="ChEBI" id="CHEBI:58702"/>
    </ligand>
</feature>
<dbReference type="GO" id="GO:0008652">
    <property type="term" value="P:amino acid biosynthetic process"/>
    <property type="evidence" value="ECO:0007669"/>
    <property type="project" value="UniProtKB-KW"/>
</dbReference>
<keyword evidence="8" id="KW-1185">Reference proteome</keyword>
<dbReference type="EMBL" id="ML977149">
    <property type="protein sequence ID" value="KAF1988172.1"/>
    <property type="molecule type" value="Genomic_DNA"/>
</dbReference>
<keyword evidence="5" id="KW-0464">Manganese</keyword>
<dbReference type="UniPathway" id="UPA00053">
    <property type="reaction ID" value="UER00084"/>
</dbReference>
<dbReference type="Gene3D" id="3.20.20.70">
    <property type="entry name" value="Aldolase class I"/>
    <property type="match status" value="1"/>
</dbReference>
<dbReference type="GO" id="GO:0009423">
    <property type="term" value="P:chorismate biosynthetic process"/>
    <property type="evidence" value="ECO:0007669"/>
    <property type="project" value="UniProtKB-UniPathway"/>
</dbReference>
<evidence type="ECO:0000313" key="8">
    <source>
        <dbReference type="Proteomes" id="UP000800041"/>
    </source>
</evidence>
<evidence type="ECO:0000313" key="7">
    <source>
        <dbReference type="EMBL" id="KAF1988172.1"/>
    </source>
</evidence>
<comment type="pathway">
    <text evidence="1 6">Metabolic intermediate biosynthesis; chorismate biosynthesis; chorismate from D-erythrose 4-phosphate and phosphoenolpyruvate: step 1/7.</text>
</comment>
<accession>A0A6G1H537</accession>
<dbReference type="PANTHER" id="PTHR21337">
    <property type="entry name" value="PHOSPHO-2-DEHYDRO-3-DEOXYHEPTONATE ALDOLASE 1, 2"/>
    <property type="match status" value="1"/>
</dbReference>
<comment type="cofactor">
    <cofactor evidence="5">
        <name>Mn(2+)</name>
        <dbReference type="ChEBI" id="CHEBI:29035"/>
    </cofactor>
    <cofactor evidence="5">
        <name>Co(2+)</name>
        <dbReference type="ChEBI" id="CHEBI:48828"/>
    </cofactor>
    <cofactor evidence="5">
        <name>Cd(2+)</name>
        <dbReference type="ChEBI" id="CHEBI:48775"/>
    </cofactor>
    <text evidence="5">Binds 1 divalent cation per subunit. The enzyme is active with manganese, cobalt or cadmium ions.</text>
</comment>
<keyword evidence="6" id="KW-0028">Amino-acid biosynthesis</keyword>
<feature type="binding site" evidence="5">
    <location>
        <position position="321"/>
    </location>
    <ligand>
        <name>Mn(2+)</name>
        <dbReference type="ChEBI" id="CHEBI:29035"/>
    </ligand>
</feature>
<reference evidence="7" key="1">
    <citation type="journal article" date="2020" name="Stud. Mycol.">
        <title>101 Dothideomycetes genomes: a test case for predicting lifestyles and emergence of pathogens.</title>
        <authorList>
            <person name="Haridas S."/>
            <person name="Albert R."/>
            <person name="Binder M."/>
            <person name="Bloem J."/>
            <person name="Labutti K."/>
            <person name="Salamov A."/>
            <person name="Andreopoulos B."/>
            <person name="Baker S."/>
            <person name="Barry K."/>
            <person name="Bills G."/>
            <person name="Bluhm B."/>
            <person name="Cannon C."/>
            <person name="Castanera R."/>
            <person name="Culley D."/>
            <person name="Daum C."/>
            <person name="Ezra D."/>
            <person name="Gonzalez J."/>
            <person name="Henrissat B."/>
            <person name="Kuo A."/>
            <person name="Liang C."/>
            <person name="Lipzen A."/>
            <person name="Lutzoni F."/>
            <person name="Magnuson J."/>
            <person name="Mondo S."/>
            <person name="Nolan M."/>
            <person name="Ohm R."/>
            <person name="Pangilinan J."/>
            <person name="Park H.-J."/>
            <person name="Ramirez L."/>
            <person name="Alfaro M."/>
            <person name="Sun H."/>
            <person name="Tritt A."/>
            <person name="Yoshinaga Y."/>
            <person name="Zwiers L.-H."/>
            <person name="Turgeon B."/>
            <person name="Goodwin S."/>
            <person name="Spatafora J."/>
            <person name="Crous P."/>
            <person name="Grigoriev I."/>
        </authorList>
    </citation>
    <scope>NUCLEOTIDE SEQUENCE</scope>
    <source>
        <strain evidence="7">CBS 113979</strain>
    </source>
</reference>
<feature type="binding site" evidence="5">
    <location>
        <position position="80"/>
    </location>
    <ligand>
        <name>Mn(2+)</name>
        <dbReference type="ChEBI" id="CHEBI:29035"/>
    </ligand>
</feature>
<organism evidence="7 8">
    <name type="scientific">Aulographum hederae CBS 113979</name>
    <dbReference type="NCBI Taxonomy" id="1176131"/>
    <lineage>
        <taxon>Eukaryota</taxon>
        <taxon>Fungi</taxon>
        <taxon>Dikarya</taxon>
        <taxon>Ascomycota</taxon>
        <taxon>Pezizomycotina</taxon>
        <taxon>Dothideomycetes</taxon>
        <taxon>Pleosporomycetidae</taxon>
        <taxon>Aulographales</taxon>
        <taxon>Aulographaceae</taxon>
    </lineage>
</organism>
<dbReference type="GO" id="GO:0003849">
    <property type="term" value="F:3-deoxy-7-phosphoheptulonate synthase activity"/>
    <property type="evidence" value="ECO:0007669"/>
    <property type="project" value="UniProtKB-EC"/>
</dbReference>
<name>A0A6G1H537_9PEZI</name>
<feature type="binding site" evidence="5">
    <location>
        <position position="392"/>
    </location>
    <ligand>
        <name>Mn(2+)</name>
        <dbReference type="ChEBI" id="CHEBI:29035"/>
    </ligand>
</feature>
<keyword evidence="5" id="KW-0170">Cobalt</keyword>
<evidence type="ECO:0000256" key="1">
    <source>
        <dbReference type="ARBA" id="ARBA00004688"/>
    </source>
</evidence>
<keyword evidence="6" id="KW-0057">Aromatic amino acid biosynthesis</keyword>
<proteinExistence type="inferred from homology"/>
<dbReference type="EC" id="2.5.1.54" evidence="6"/>
<dbReference type="SUPFAM" id="SSF51569">
    <property type="entry name" value="Aldolase"/>
    <property type="match status" value="1"/>
</dbReference>